<dbReference type="RefSeq" id="WP_132849661.1">
    <property type="nucleotide sequence ID" value="NZ_CP058648.1"/>
</dbReference>
<keyword evidence="2" id="KW-1185">Reference proteome</keyword>
<dbReference type="AlphaFoldDB" id="A0A4R2SYJ6"/>
<dbReference type="EMBL" id="SLYC01000058">
    <property type="protein sequence ID" value="TCP95619.1"/>
    <property type="molecule type" value="Genomic_DNA"/>
</dbReference>
<name>A0A4R2SYJ6_9FIRM</name>
<evidence type="ECO:0000313" key="2">
    <source>
        <dbReference type="Proteomes" id="UP000295504"/>
    </source>
</evidence>
<accession>A0A4R2SYJ6</accession>
<gene>
    <name evidence="1" type="ORF">EDD79_10583</name>
</gene>
<reference evidence="1 2" key="1">
    <citation type="submission" date="2019-03" db="EMBL/GenBank/DDBJ databases">
        <title>Genomic Encyclopedia of Type Strains, Phase IV (KMG-IV): sequencing the most valuable type-strain genomes for metagenomic binning, comparative biology and taxonomic classification.</title>
        <authorList>
            <person name="Goeker M."/>
        </authorList>
    </citation>
    <scope>NUCLEOTIDE SEQUENCE [LARGE SCALE GENOMIC DNA]</scope>
    <source>
        <strain evidence="1 2">DSM 100013</strain>
    </source>
</reference>
<proteinExistence type="predicted"/>
<comment type="caution">
    <text evidence="1">The sequence shown here is derived from an EMBL/GenBank/DDBJ whole genome shotgun (WGS) entry which is preliminary data.</text>
</comment>
<sequence>MAQPWPVEWRAYTKNNFPVGDPVDESPGSTDIVGSIEFPAVFYQWDEKAIFFRMRLRQSPLSGTNLVNFNWGVLFSTNTTVTSYDWLFTVNGQSGTLEIWENFIKQPPNSFADQAEGVNRSAPFIPSYSESVVLSSNVRVLPVEDGTNFGGTINYFLDFQINYNKFSSLLEINEGTHLSFIYYTATSNRNANKDIVPNGRTPSESFGDFITLSPEISIGALDVIKEIVDGPSEVKINQTNKWLIEIKVSNPGENNVNEVEVIDNFLVNIEDVQVISTSTGSVNINNNTLVWEVGNIEAKEVHLLTLQLTGSFSTVGEGVLDEVYGKGVEPSIGAIKTGFSTGSAINVLNHTPIPGLEITKVLVSGPTNIEVDTNASWLTEIHVKNISNDNLKDVILSDTLLIEQINSAAVVSVSKGTTVFNHNVFTWRIDNLDINEKATIIIQITGQFTTVGMQALNRVFGAATSQSTGNMIISRHSMDIFINVENVISNNKLNLLKRIIAGPNRTVIKDDNTWRVEIIVNNSGGVLQDVVVEDLILLDNIENINIVEITKGYYERSLNKISWEVGELDSTEAAKIILDIEGSFLIPGPKTLNRSFAIGFESISNNEVRSNISSPDLIDVFNEISASLNITKRIVDGSLSVVVGTENTWVVEIHIENKGDLPIRDILVRDIFILDNNINVDIISISRGSVKMESNNLSWSINKLPPGEKSVLTFRLTGTANSIGRRGLNAIIGRGIVEGTGVEIISGPIADLFIYVTDVLPDANLVVNKNVIEGPTTLLSNSMHMWKVVISVQNLSQSPISEIIIRDEILIDEIVKLYNIEVTEGIYQVYDGTIIWSIENLKPGESTNLYVTIFGSFYTLGKRAINRTFASAIDESAGQTVYSHIRSAEHILITDFIAECIMANKIYSVCQQRECLDKVRLSISGGPFKILNITFKNGEIIPNSLDITKIKGKNFSRVKFQMVVPINIKLRQIDTGTIINIESSLPIISKDIIMFIPEGRDEFRLNIVTETASKLLSNPIFDDNSIMFKSGVFILIKAVGEVQLHIPTYGFCAIPEECEEYRKDICTNFNNLNFPEFFPQYKENLF</sequence>
<evidence type="ECO:0000313" key="1">
    <source>
        <dbReference type="EMBL" id="TCP95619.1"/>
    </source>
</evidence>
<dbReference type="OrthoDB" id="1707171at2"/>
<dbReference type="Proteomes" id="UP000295504">
    <property type="component" value="Unassembled WGS sequence"/>
</dbReference>
<protein>
    <submittedName>
        <fullName evidence="1">Uncharacterized protein</fullName>
    </submittedName>
</protein>
<organism evidence="1 2">
    <name type="scientific">Serpentinicella alkaliphila</name>
    <dbReference type="NCBI Taxonomy" id="1734049"/>
    <lineage>
        <taxon>Bacteria</taxon>
        <taxon>Bacillati</taxon>
        <taxon>Bacillota</taxon>
        <taxon>Clostridia</taxon>
        <taxon>Peptostreptococcales</taxon>
        <taxon>Natronincolaceae</taxon>
        <taxon>Serpentinicella</taxon>
    </lineage>
</organism>
<dbReference type="Gene3D" id="2.60.40.1170">
    <property type="entry name" value="Mu homology domain, subdomain B"/>
    <property type="match status" value="1"/>
</dbReference>